<evidence type="ECO:0008006" key="4">
    <source>
        <dbReference type="Google" id="ProtNLM"/>
    </source>
</evidence>
<sequence>MSTTILAGRRRTLLAAAGLATALTAALTLHPATASSATIDTTIDTMAAQGAVTTPSQACAGPFEAGSKDIVAASGSAFQFNSSGVPIGVPANFELRRGDPGTDFFTAAKVVKRETTDFFSVSVQAGDPLLPGAFWVCLTAAIGPTPARVPVNYRLFLGNGLPA</sequence>
<dbReference type="EMBL" id="BAAAQX010000001">
    <property type="protein sequence ID" value="GAA2204214.1"/>
    <property type="molecule type" value="Genomic_DNA"/>
</dbReference>
<protein>
    <recommendedName>
        <fullName evidence="4">Secreted protein</fullName>
    </recommendedName>
</protein>
<feature type="signal peptide" evidence="1">
    <location>
        <begin position="1"/>
        <end position="34"/>
    </location>
</feature>
<keyword evidence="1" id="KW-0732">Signal</keyword>
<evidence type="ECO:0000256" key="1">
    <source>
        <dbReference type="SAM" id="SignalP"/>
    </source>
</evidence>
<organism evidence="2 3">
    <name type="scientific">Nonomuraea monospora</name>
    <dbReference type="NCBI Taxonomy" id="568818"/>
    <lineage>
        <taxon>Bacteria</taxon>
        <taxon>Bacillati</taxon>
        <taxon>Actinomycetota</taxon>
        <taxon>Actinomycetes</taxon>
        <taxon>Streptosporangiales</taxon>
        <taxon>Streptosporangiaceae</taxon>
        <taxon>Nonomuraea</taxon>
    </lineage>
</organism>
<name>A0ABN3C4T0_9ACTN</name>
<dbReference type="PROSITE" id="PS51318">
    <property type="entry name" value="TAT"/>
    <property type="match status" value="1"/>
</dbReference>
<accession>A0ABN3C4T0</accession>
<proteinExistence type="predicted"/>
<feature type="chain" id="PRO_5046964225" description="Secreted protein" evidence="1">
    <location>
        <begin position="35"/>
        <end position="163"/>
    </location>
</feature>
<evidence type="ECO:0000313" key="3">
    <source>
        <dbReference type="Proteomes" id="UP001499843"/>
    </source>
</evidence>
<comment type="caution">
    <text evidence="2">The sequence shown here is derived from an EMBL/GenBank/DDBJ whole genome shotgun (WGS) entry which is preliminary data.</text>
</comment>
<dbReference type="Proteomes" id="UP001499843">
    <property type="component" value="Unassembled WGS sequence"/>
</dbReference>
<dbReference type="InterPro" id="IPR006311">
    <property type="entry name" value="TAT_signal"/>
</dbReference>
<dbReference type="RefSeq" id="WP_344470236.1">
    <property type="nucleotide sequence ID" value="NZ_BAAAQX010000001.1"/>
</dbReference>
<evidence type="ECO:0000313" key="2">
    <source>
        <dbReference type="EMBL" id="GAA2204214.1"/>
    </source>
</evidence>
<reference evidence="2 3" key="1">
    <citation type="journal article" date="2019" name="Int. J. Syst. Evol. Microbiol.">
        <title>The Global Catalogue of Microorganisms (GCM) 10K type strain sequencing project: providing services to taxonomists for standard genome sequencing and annotation.</title>
        <authorList>
            <consortium name="The Broad Institute Genomics Platform"/>
            <consortium name="The Broad Institute Genome Sequencing Center for Infectious Disease"/>
            <person name="Wu L."/>
            <person name="Ma J."/>
        </authorList>
    </citation>
    <scope>NUCLEOTIDE SEQUENCE [LARGE SCALE GENOMIC DNA]</scope>
    <source>
        <strain evidence="2 3">JCM 16114</strain>
    </source>
</reference>
<keyword evidence="3" id="KW-1185">Reference proteome</keyword>
<gene>
    <name evidence="2" type="ORF">GCM10009850_002390</name>
</gene>